<dbReference type="RefSeq" id="WP_317122561.1">
    <property type="nucleotide sequence ID" value="NZ_JAWJBA010000004.1"/>
</dbReference>
<dbReference type="InterPro" id="IPR013527">
    <property type="entry name" value="YicC-like_N"/>
</dbReference>
<dbReference type="InterPro" id="IPR013551">
    <property type="entry name" value="YicC-like_C"/>
</dbReference>
<dbReference type="Proteomes" id="UP001287282">
    <property type="component" value="Unassembled WGS sequence"/>
</dbReference>
<comment type="similarity">
    <text evidence="5">Belongs to the YicC/YloC family.</text>
</comment>
<protein>
    <submittedName>
        <fullName evidence="8">YicC/YloC family endoribonuclease</fullName>
        <ecNumber evidence="8">3.1.-.-</ecNumber>
    </submittedName>
</protein>
<dbReference type="Pfam" id="PF03755">
    <property type="entry name" value="YicC-like_N"/>
    <property type="match status" value="1"/>
</dbReference>
<keyword evidence="3" id="KW-0255">Endonuclease</keyword>
<dbReference type="InterPro" id="IPR005229">
    <property type="entry name" value="YicC/YloC-like"/>
</dbReference>
<evidence type="ECO:0000256" key="2">
    <source>
        <dbReference type="ARBA" id="ARBA00022722"/>
    </source>
</evidence>
<dbReference type="Pfam" id="PF08340">
    <property type="entry name" value="YicC-like_C"/>
    <property type="match status" value="1"/>
</dbReference>
<dbReference type="NCBIfam" id="TIGR00255">
    <property type="entry name" value="YicC/YloC family endoribonuclease"/>
    <property type="match status" value="1"/>
</dbReference>
<feature type="domain" description="Endoribonuclease YicC-like C-terminal" evidence="7">
    <location>
        <begin position="174"/>
        <end position="295"/>
    </location>
</feature>
<dbReference type="GO" id="GO:0016787">
    <property type="term" value="F:hydrolase activity"/>
    <property type="evidence" value="ECO:0007669"/>
    <property type="project" value="UniProtKB-KW"/>
</dbReference>
<keyword evidence="2" id="KW-0540">Nuclease</keyword>
<evidence type="ECO:0000256" key="1">
    <source>
        <dbReference type="ARBA" id="ARBA00001968"/>
    </source>
</evidence>
<evidence type="ECO:0000259" key="6">
    <source>
        <dbReference type="Pfam" id="PF03755"/>
    </source>
</evidence>
<name>A0ABU3XBW8_9BACI</name>
<organism evidence="8 9">
    <name type="scientific">Alkalihalophilus lindianensis</name>
    <dbReference type="NCBI Taxonomy" id="1630542"/>
    <lineage>
        <taxon>Bacteria</taxon>
        <taxon>Bacillati</taxon>
        <taxon>Bacillota</taxon>
        <taxon>Bacilli</taxon>
        <taxon>Bacillales</taxon>
        <taxon>Bacillaceae</taxon>
        <taxon>Alkalihalophilus</taxon>
    </lineage>
</organism>
<evidence type="ECO:0000313" key="8">
    <source>
        <dbReference type="EMBL" id="MDV2685371.1"/>
    </source>
</evidence>
<sequence>MRSMTGYGRCNFKQNHFSINVEAKAVNHRFFECNPRIPQMFLSLEEDIQSCLHSKVKRGKIDLFIHIEKGELVKQRLVIDYDLLSEYTRIAEELKSTSQEIDGVLDINTLILQDQLVKRVEVEREDLEEAKKMIVSAVEACVDSLIEMKSREGKQLKLDLFNQLNQMKKIILEIETKAPELNRLLQQKMQDRIAQSLADLNESIMDRIITEACIYAEKADINEELVRLQSHIAHFTDICDQEDYPIGRKLDFLVQEMNREVNTIGSKINDATIRQLVVSLKSYIEKIKEQVQNVE</sequence>
<proteinExistence type="inferred from homology"/>
<accession>A0ABU3XBW8</accession>
<dbReference type="PANTHER" id="PTHR30636:SF3">
    <property type="entry name" value="UPF0701 PROTEIN YICC"/>
    <property type="match status" value="1"/>
</dbReference>
<reference evidence="8 9" key="1">
    <citation type="submission" date="2023-10" db="EMBL/GenBank/DDBJ databases">
        <title>Screening of Alkalihalobacillus lindianensis BZ-TG-R113 and Its Alleviation of Salt Stress on Rapeseed Growth.</title>
        <authorList>
            <person name="Zhao B."/>
            <person name="Guo T."/>
        </authorList>
    </citation>
    <scope>NUCLEOTIDE SEQUENCE [LARGE SCALE GENOMIC DNA]</scope>
    <source>
        <strain evidence="8 9">BZ-TG-R113</strain>
    </source>
</reference>
<evidence type="ECO:0000256" key="3">
    <source>
        <dbReference type="ARBA" id="ARBA00022759"/>
    </source>
</evidence>
<keyword evidence="9" id="KW-1185">Reference proteome</keyword>
<evidence type="ECO:0000313" key="9">
    <source>
        <dbReference type="Proteomes" id="UP001287282"/>
    </source>
</evidence>
<evidence type="ECO:0000256" key="4">
    <source>
        <dbReference type="ARBA" id="ARBA00022801"/>
    </source>
</evidence>
<comment type="cofactor">
    <cofactor evidence="1">
        <name>a divalent metal cation</name>
        <dbReference type="ChEBI" id="CHEBI:60240"/>
    </cofactor>
</comment>
<gene>
    <name evidence="8" type="ORF">RYX56_13485</name>
</gene>
<evidence type="ECO:0000259" key="7">
    <source>
        <dbReference type="Pfam" id="PF08340"/>
    </source>
</evidence>
<comment type="caution">
    <text evidence="8">The sequence shown here is derived from an EMBL/GenBank/DDBJ whole genome shotgun (WGS) entry which is preliminary data.</text>
</comment>
<dbReference type="PANTHER" id="PTHR30636">
    <property type="entry name" value="UPF0701 PROTEIN YICC"/>
    <property type="match status" value="1"/>
</dbReference>
<dbReference type="EC" id="3.1.-.-" evidence="8"/>
<keyword evidence="4 8" id="KW-0378">Hydrolase</keyword>
<evidence type="ECO:0000256" key="5">
    <source>
        <dbReference type="ARBA" id="ARBA00035648"/>
    </source>
</evidence>
<feature type="domain" description="Endoribonuclease YicC-like N-terminal" evidence="6">
    <location>
        <begin position="1"/>
        <end position="157"/>
    </location>
</feature>
<dbReference type="EMBL" id="JAWJBA010000004">
    <property type="protein sequence ID" value="MDV2685371.1"/>
    <property type="molecule type" value="Genomic_DNA"/>
</dbReference>